<name>A0A8H7ABU0_9EURO</name>
<feature type="transmembrane region" description="Helical" evidence="1">
    <location>
        <begin position="59"/>
        <end position="84"/>
    </location>
</feature>
<keyword evidence="4" id="KW-1185">Reference proteome</keyword>
<dbReference type="Pfam" id="PF20684">
    <property type="entry name" value="Fung_rhodopsin"/>
    <property type="match status" value="1"/>
</dbReference>
<gene>
    <name evidence="3" type="ORF">GJ744_001249</name>
</gene>
<comment type="caution">
    <text evidence="3">The sequence shown here is derived from an EMBL/GenBank/DDBJ whole genome shotgun (WGS) entry which is preliminary data.</text>
</comment>
<dbReference type="EMBL" id="JAACFV010000118">
    <property type="protein sequence ID" value="KAF7505109.1"/>
    <property type="molecule type" value="Genomic_DNA"/>
</dbReference>
<protein>
    <recommendedName>
        <fullName evidence="2">Rhodopsin domain-containing protein</fullName>
    </recommendedName>
</protein>
<feature type="transmembrane region" description="Helical" evidence="1">
    <location>
        <begin position="178"/>
        <end position="203"/>
    </location>
</feature>
<feature type="transmembrane region" description="Helical" evidence="1">
    <location>
        <begin position="104"/>
        <end position="125"/>
    </location>
</feature>
<accession>A0A8H7ABU0</accession>
<evidence type="ECO:0000256" key="1">
    <source>
        <dbReference type="SAM" id="Phobius"/>
    </source>
</evidence>
<sequence length="364" mass="39947">MSESDLASDPIAPLVPLSSVNHSPWVIVGTDVLIIITLLVVTARVVARRHIVKTINWAEVTIVVATVIGLIQSICVNFACRNGLGRHRVNLEQQEFDRYSKYNYTSQILMIAALAFSKASVAFLVTNIQPAGLILRACYVFLATVLLWALAFILAISFQCSLPHPWDSAIDRCVCQHALHIALGVSNILTDLFLVVIPILMVWPIRFPRAKRCIVISLFAFRITVPISTVFVLVSLSPYFSSHPIDKTWNSVFPTIANQIMMNLSITTACLPSLKRFLGELQTGLTALYIPQEVELSYSDSKALGSKIMSNLTRHGYSTTHISATEGSESMKGLTCNIIKETVEYKVIHGEPSTSGPCSGGKEG</sequence>
<dbReference type="PANTHER" id="PTHR38794">
    <property type="entry name" value="INTEGRAL MEMBRANE PROTEIN"/>
    <property type="match status" value="1"/>
</dbReference>
<evidence type="ECO:0000313" key="3">
    <source>
        <dbReference type="EMBL" id="KAF7505109.1"/>
    </source>
</evidence>
<feature type="transmembrane region" description="Helical" evidence="1">
    <location>
        <begin position="215"/>
        <end position="236"/>
    </location>
</feature>
<keyword evidence="1" id="KW-0472">Membrane</keyword>
<dbReference type="OrthoDB" id="3918601at2759"/>
<dbReference type="InterPro" id="IPR049326">
    <property type="entry name" value="Rhodopsin_dom_fungi"/>
</dbReference>
<reference evidence="3" key="1">
    <citation type="submission" date="2020-02" db="EMBL/GenBank/DDBJ databases">
        <authorList>
            <person name="Palmer J.M."/>
        </authorList>
    </citation>
    <scope>NUCLEOTIDE SEQUENCE</scope>
    <source>
        <strain evidence="3">EPUS1.4</strain>
        <tissue evidence="3">Thallus</tissue>
    </source>
</reference>
<proteinExistence type="predicted"/>
<evidence type="ECO:0000313" key="4">
    <source>
        <dbReference type="Proteomes" id="UP000606974"/>
    </source>
</evidence>
<organism evidence="3 4">
    <name type="scientific">Endocarpon pusillum</name>
    <dbReference type="NCBI Taxonomy" id="364733"/>
    <lineage>
        <taxon>Eukaryota</taxon>
        <taxon>Fungi</taxon>
        <taxon>Dikarya</taxon>
        <taxon>Ascomycota</taxon>
        <taxon>Pezizomycotina</taxon>
        <taxon>Eurotiomycetes</taxon>
        <taxon>Chaetothyriomycetidae</taxon>
        <taxon>Verrucariales</taxon>
        <taxon>Verrucariaceae</taxon>
        <taxon>Endocarpon</taxon>
    </lineage>
</organism>
<feature type="transmembrane region" description="Helical" evidence="1">
    <location>
        <begin position="25"/>
        <end position="47"/>
    </location>
</feature>
<dbReference type="AlphaFoldDB" id="A0A8H7ABU0"/>
<feature type="transmembrane region" description="Helical" evidence="1">
    <location>
        <begin position="137"/>
        <end position="158"/>
    </location>
</feature>
<dbReference type="PANTHER" id="PTHR38794:SF3">
    <property type="entry name" value="INTEGRAL MEMBRANE PROTEIN"/>
    <property type="match status" value="1"/>
</dbReference>
<dbReference type="Proteomes" id="UP000606974">
    <property type="component" value="Unassembled WGS sequence"/>
</dbReference>
<feature type="domain" description="Rhodopsin" evidence="2">
    <location>
        <begin position="43"/>
        <end position="278"/>
    </location>
</feature>
<keyword evidence="1" id="KW-0812">Transmembrane</keyword>
<keyword evidence="1" id="KW-1133">Transmembrane helix</keyword>
<evidence type="ECO:0000259" key="2">
    <source>
        <dbReference type="Pfam" id="PF20684"/>
    </source>
</evidence>